<dbReference type="InterPro" id="IPR005084">
    <property type="entry name" value="CBM6"/>
</dbReference>
<dbReference type="RefSeq" id="WP_240096057.1">
    <property type="nucleotide sequence ID" value="NZ_JAJSON010000009.1"/>
</dbReference>
<gene>
    <name evidence="3" type="ORF">LU635_03050</name>
</gene>
<dbReference type="Gene3D" id="1.50.10.10">
    <property type="match status" value="1"/>
</dbReference>
<name>A0A9X1UUK2_9FLAO</name>
<evidence type="ECO:0000313" key="3">
    <source>
        <dbReference type="EMBL" id="MCG9970602.1"/>
    </source>
</evidence>
<accession>A0A9X1UUK2</accession>
<dbReference type="Pfam" id="PF17389">
    <property type="entry name" value="Bac_rhamnosid6H"/>
    <property type="match status" value="1"/>
</dbReference>
<keyword evidence="1" id="KW-0732">Signal</keyword>
<feature type="domain" description="CBM6" evidence="2">
    <location>
        <begin position="750"/>
        <end position="881"/>
    </location>
</feature>
<dbReference type="InterPro" id="IPR008928">
    <property type="entry name" value="6-hairpin_glycosidase_sf"/>
</dbReference>
<evidence type="ECO:0000256" key="1">
    <source>
        <dbReference type="SAM" id="SignalP"/>
    </source>
</evidence>
<comment type="caution">
    <text evidence="3">The sequence shown here is derived from an EMBL/GenBank/DDBJ whole genome shotgun (WGS) entry which is preliminary data.</text>
</comment>
<evidence type="ECO:0000313" key="4">
    <source>
        <dbReference type="Proteomes" id="UP001139344"/>
    </source>
</evidence>
<dbReference type="Gene3D" id="2.60.420.10">
    <property type="entry name" value="Maltose phosphorylase, domain 3"/>
    <property type="match status" value="1"/>
</dbReference>
<dbReference type="SUPFAM" id="SSF48208">
    <property type="entry name" value="Six-hairpin glycosidases"/>
    <property type="match status" value="1"/>
</dbReference>
<evidence type="ECO:0000259" key="2">
    <source>
        <dbReference type="PROSITE" id="PS51175"/>
    </source>
</evidence>
<dbReference type="PROSITE" id="PS51175">
    <property type="entry name" value="CBM6"/>
    <property type="match status" value="1"/>
</dbReference>
<dbReference type="AlphaFoldDB" id="A0A9X1UUK2"/>
<dbReference type="GO" id="GO:0030246">
    <property type="term" value="F:carbohydrate binding"/>
    <property type="evidence" value="ECO:0007669"/>
    <property type="project" value="InterPro"/>
</dbReference>
<dbReference type="PROSITE" id="PS51257">
    <property type="entry name" value="PROKAR_LIPOPROTEIN"/>
    <property type="match status" value="1"/>
</dbReference>
<dbReference type="SUPFAM" id="SSF49785">
    <property type="entry name" value="Galactose-binding domain-like"/>
    <property type="match status" value="1"/>
</dbReference>
<dbReference type="Proteomes" id="UP001139344">
    <property type="component" value="Unassembled WGS sequence"/>
</dbReference>
<dbReference type="GO" id="GO:0005975">
    <property type="term" value="P:carbohydrate metabolic process"/>
    <property type="evidence" value="ECO:0007669"/>
    <property type="project" value="InterPro"/>
</dbReference>
<organism evidence="3 4">
    <name type="scientific">Christiangramia crocea</name>
    <dbReference type="NCBI Taxonomy" id="2904124"/>
    <lineage>
        <taxon>Bacteria</taxon>
        <taxon>Pseudomonadati</taxon>
        <taxon>Bacteroidota</taxon>
        <taxon>Flavobacteriia</taxon>
        <taxon>Flavobacteriales</taxon>
        <taxon>Flavobacteriaceae</taxon>
        <taxon>Christiangramia</taxon>
    </lineage>
</organism>
<sequence>MKIFIKAFILLSLSMILSCATKPEQDNNTLYKSDQFTVYKDSVIQGKHKAEILSSENISSNYKSPASENYSNLISFKLTINEKDIEMPSGTDHHVLIKKGEHQSPVFVFGEPDEYTPEDHGEKLPPNYEYTFRVDMNPVLEQFESQGYYEAFDGSRIARQDFKGFYIAGGSEPLTWDFSNLEENDLELKDENGDGIYTITLKMNPYDATQKEIKSWELSEDISKKPSYTSDQPIVDALFKLSTEEALKNIEPDSTLRTGAEWGGVWTRDISYSIYLAFAYHEPEIARISLMKKVKRGRIVQDTGSGGAWPVSSDRTVWAVAAWELYKITGDKDWLQSSYEIIRNTLEDDYKTIKAENGLYKGESSFLDWREQTYPKWMSNMDIAESMNLGTNVVHYQANRILEKMANALGEDASKYAGRAENIKNAINELLWQEDKGYYAQYLYGRKYMNVSPRFEALGEALAVIFDVADEEKSERIVSESPVTPFGVTSIYPQIPGIPPYHNNGIWPFVQSYWNLAAAKAGNEKVLNHGLAAIYRPAALFLSNYENFVAESGDFEGTEINSHRMLWSMAGNLAMVHRVFMGMEFREDGISFNPVIPRNYNGMKSLSNFEYRNANLNIQVKGYGNKTRAVKMDGEIIEDNFLPADISGEHTIEIEMANNDFDESDINLVENKFSLPNPQVKVNGDRLEWNPIRNAENYRIYKNGEAVEDITENKYQIDPGQFSEYKVSAIGPDGFESFTSEPIWIYQDMNKVELENIAKRSSENYVNYSGNGFVELSTGTHREIEIPVTVEQTGKYLLDFRYSNGSGPWNTDNKCAIRSLYVNSDYEGAVIFPQRGKDEWSDWGYSNSFTVELEKGKNDLKLKFEDWNNNMNVDVNRAMLDYMRVIQLN</sequence>
<feature type="chain" id="PRO_5040940041" description="CBM6 domain-containing protein" evidence="1">
    <location>
        <begin position="21"/>
        <end position="889"/>
    </location>
</feature>
<dbReference type="InterPro" id="IPR035396">
    <property type="entry name" value="Bac_rhamnosid6H"/>
</dbReference>
<protein>
    <recommendedName>
        <fullName evidence="2">CBM6 domain-containing protein</fullName>
    </recommendedName>
</protein>
<dbReference type="EMBL" id="JAJSON010000009">
    <property type="protein sequence ID" value="MCG9970602.1"/>
    <property type="molecule type" value="Genomic_DNA"/>
</dbReference>
<dbReference type="InterPro" id="IPR012341">
    <property type="entry name" value="6hp_glycosidase-like_sf"/>
</dbReference>
<proteinExistence type="predicted"/>
<keyword evidence="4" id="KW-1185">Reference proteome</keyword>
<dbReference type="Gene3D" id="2.60.120.260">
    <property type="entry name" value="Galactose-binding domain-like"/>
    <property type="match status" value="1"/>
</dbReference>
<feature type="signal peptide" evidence="1">
    <location>
        <begin position="1"/>
        <end position="20"/>
    </location>
</feature>
<dbReference type="InterPro" id="IPR008979">
    <property type="entry name" value="Galactose-bd-like_sf"/>
</dbReference>
<reference evidence="3" key="1">
    <citation type="submission" date="2021-12" db="EMBL/GenBank/DDBJ databases">
        <title>Description of Gramella crocea sp. nov., a new bacterium isolated from activated sludge.</title>
        <authorList>
            <person name="Zhang X."/>
        </authorList>
    </citation>
    <scope>NUCLEOTIDE SEQUENCE</scope>
    <source>
        <strain evidence="3">YB25</strain>
    </source>
</reference>